<comment type="caution">
    <text evidence="2">The sequence shown here is derived from an EMBL/GenBank/DDBJ whole genome shotgun (WGS) entry which is preliminary data.</text>
</comment>
<dbReference type="Proteomes" id="UP000316252">
    <property type="component" value="Unassembled WGS sequence"/>
</dbReference>
<name>A0A506XT44_9MICO</name>
<organism evidence="2 3">
    <name type="scientific">Schumannella soli</name>
    <dbReference type="NCBI Taxonomy" id="2590779"/>
    <lineage>
        <taxon>Bacteria</taxon>
        <taxon>Bacillati</taxon>
        <taxon>Actinomycetota</taxon>
        <taxon>Actinomycetes</taxon>
        <taxon>Micrococcales</taxon>
        <taxon>Microbacteriaceae</taxon>
        <taxon>Schumannella</taxon>
    </lineage>
</organism>
<dbReference type="OrthoDB" id="9912885at2"/>
<evidence type="ECO:0000313" key="2">
    <source>
        <dbReference type="EMBL" id="TPW75871.1"/>
    </source>
</evidence>
<gene>
    <name evidence="2" type="ORF">FJ657_08420</name>
</gene>
<dbReference type="RefSeq" id="WP_141163229.1">
    <property type="nucleotide sequence ID" value="NZ_VHQG01000002.1"/>
</dbReference>
<evidence type="ECO:0000256" key="1">
    <source>
        <dbReference type="SAM" id="MobiDB-lite"/>
    </source>
</evidence>
<reference evidence="2 3" key="1">
    <citation type="submission" date="2019-06" db="EMBL/GenBank/DDBJ databases">
        <authorList>
            <person name="Li F."/>
        </authorList>
    </citation>
    <scope>NUCLEOTIDE SEQUENCE [LARGE SCALE GENOMIC DNA]</scope>
    <source>
        <strain evidence="2 3">10F1D-1</strain>
    </source>
</reference>
<evidence type="ECO:0000313" key="3">
    <source>
        <dbReference type="Proteomes" id="UP000316252"/>
    </source>
</evidence>
<dbReference type="AlphaFoldDB" id="A0A506XT44"/>
<sequence length="208" mass="22592">MRLRPLVSAALVLALLLTIGAVAVAVGPRLDGAEIRPSGVDPGAAAREEASLRYEARDAIRDYREISDRVGQAGWIEVEPLRDAVSAIRFEQERRDADTRRAGGWVQLGDTEVAEVRIEAEDRVKGRVVRVRATACIDSEAARVQRIADGAIDALTHPARQRLSFVLQRYRERGTLRVVSIDQVDATPTARASDDRAGAGGGMRADPC</sequence>
<feature type="compositionally biased region" description="Gly residues" evidence="1">
    <location>
        <begin position="198"/>
        <end position="208"/>
    </location>
</feature>
<keyword evidence="3" id="KW-1185">Reference proteome</keyword>
<protein>
    <submittedName>
        <fullName evidence="2">Uncharacterized protein</fullName>
    </submittedName>
</protein>
<dbReference type="EMBL" id="VHQG01000002">
    <property type="protein sequence ID" value="TPW75871.1"/>
    <property type="molecule type" value="Genomic_DNA"/>
</dbReference>
<feature type="region of interest" description="Disordered" evidence="1">
    <location>
        <begin position="187"/>
        <end position="208"/>
    </location>
</feature>
<proteinExistence type="predicted"/>
<accession>A0A506XT44</accession>